<dbReference type="GO" id="GO:0046872">
    <property type="term" value="F:metal ion binding"/>
    <property type="evidence" value="ECO:0007669"/>
    <property type="project" value="UniProtKB-KW"/>
</dbReference>
<evidence type="ECO:0000256" key="6">
    <source>
        <dbReference type="ARBA" id="ARBA00023014"/>
    </source>
</evidence>
<evidence type="ECO:0000256" key="1">
    <source>
        <dbReference type="ARBA" id="ARBA00001966"/>
    </source>
</evidence>
<dbReference type="GO" id="GO:0003824">
    <property type="term" value="F:catalytic activity"/>
    <property type="evidence" value="ECO:0007669"/>
    <property type="project" value="InterPro"/>
</dbReference>
<dbReference type="OrthoDB" id="9808591at2"/>
<dbReference type="SFLD" id="SFLDS00029">
    <property type="entry name" value="Radical_SAM"/>
    <property type="match status" value="1"/>
</dbReference>
<evidence type="ECO:0000256" key="4">
    <source>
        <dbReference type="ARBA" id="ARBA00022723"/>
    </source>
</evidence>
<dbReference type="Proteomes" id="UP000288227">
    <property type="component" value="Unassembled WGS sequence"/>
</dbReference>
<dbReference type="InterPro" id="IPR058240">
    <property type="entry name" value="rSAM_sf"/>
</dbReference>
<dbReference type="AlphaFoldDB" id="A0A401UE99"/>
<comment type="cofactor">
    <cofactor evidence="1">
        <name>[4Fe-4S] cluster</name>
        <dbReference type="ChEBI" id="CHEBI:49883"/>
    </cofactor>
</comment>
<dbReference type="GO" id="GO:0051539">
    <property type="term" value="F:4 iron, 4 sulfur cluster binding"/>
    <property type="evidence" value="ECO:0007669"/>
    <property type="project" value="UniProtKB-KW"/>
</dbReference>
<comment type="caution">
    <text evidence="8">The sequence shown here is derived from an EMBL/GenBank/DDBJ whole genome shotgun (WGS) entry which is preliminary data.</text>
</comment>
<feature type="domain" description="Radical SAM core" evidence="7">
    <location>
        <begin position="92"/>
        <end position="327"/>
    </location>
</feature>
<keyword evidence="3" id="KW-0949">S-adenosyl-L-methionine</keyword>
<keyword evidence="2" id="KW-0004">4Fe-4S</keyword>
<keyword evidence="5" id="KW-0408">Iron</keyword>
<name>A0A401UE99_9BACT</name>
<dbReference type="PROSITE" id="PS51918">
    <property type="entry name" value="RADICAL_SAM"/>
    <property type="match status" value="1"/>
</dbReference>
<evidence type="ECO:0000256" key="5">
    <source>
        <dbReference type="ARBA" id="ARBA00023004"/>
    </source>
</evidence>
<evidence type="ECO:0000259" key="7">
    <source>
        <dbReference type="PROSITE" id="PS51918"/>
    </source>
</evidence>
<dbReference type="SUPFAM" id="SSF102114">
    <property type="entry name" value="Radical SAM enzymes"/>
    <property type="match status" value="1"/>
</dbReference>
<dbReference type="PANTHER" id="PTHR43787:SF3">
    <property type="entry name" value="ARYLSULFATASE REGULATORY PROTEIN"/>
    <property type="match status" value="1"/>
</dbReference>
<sequence length="486" mass="56187">MKLKSSFYNEIIPIEETNEFLIYNIVSGGLNVLNKETGLVFSKLKDGRSFELSDFPSITEELSELFNNGFIVEYEIDEIKKYRTDYIENQSRKYRTNGHIGLTIGTTILCNMGCPYCFEDVKPNKTLRDERVLDGIVSFIEGMIQSAPVEKWSSLSISWYGGEPLINKTAIEYLSEKFISLSDKYSIPYDATIITNGIYLDADTWQMLKKYKVSSLQVTIDGAKEVHDVYRPLKNSRSKNYEKILENISMMPEDMDLTIRINTDKRVAATFERLLDDLQSYGIWPQRHKSFSLSLAWLRSYPGADSSTMQYLTKDEFFDVQNSFSKLKVSRFNSWAETNSDLNAKMLWMLPDKQSDCATYVSPYFFTFDPEGTIHKCWETIHDTKKSSGTNVFKSWSTEDFEKYLNYSRTNVHPICETCKFNPVCGGLSCAYDALADIKEDKLPCTIWKTKLPEYFKDMYLMKLENPDKVSFKVAKVNEHQTHSNK</sequence>
<protein>
    <submittedName>
        <fullName evidence="8">Radical SAM protein</fullName>
    </submittedName>
</protein>
<evidence type="ECO:0000313" key="8">
    <source>
        <dbReference type="EMBL" id="GCC53235.1"/>
    </source>
</evidence>
<dbReference type="Gene3D" id="3.20.20.70">
    <property type="entry name" value="Aldolase class I"/>
    <property type="match status" value="1"/>
</dbReference>
<dbReference type="Pfam" id="PF04055">
    <property type="entry name" value="Radical_SAM"/>
    <property type="match status" value="1"/>
</dbReference>
<organism evidence="8 9">
    <name type="scientific">Chryseotalea sanaruensis</name>
    <dbReference type="NCBI Taxonomy" id="2482724"/>
    <lineage>
        <taxon>Bacteria</taxon>
        <taxon>Pseudomonadati</taxon>
        <taxon>Bacteroidota</taxon>
        <taxon>Cytophagia</taxon>
        <taxon>Cytophagales</taxon>
        <taxon>Chryseotaleaceae</taxon>
        <taxon>Chryseotalea</taxon>
    </lineage>
</organism>
<keyword evidence="6" id="KW-0411">Iron-sulfur</keyword>
<dbReference type="InterPro" id="IPR023885">
    <property type="entry name" value="4Fe4S-binding_SPASM_dom"/>
</dbReference>
<dbReference type="SFLD" id="SFLDG01067">
    <property type="entry name" value="SPASM/twitch_domain_containing"/>
    <property type="match status" value="1"/>
</dbReference>
<dbReference type="PANTHER" id="PTHR43787">
    <property type="entry name" value="FEMO COFACTOR BIOSYNTHESIS PROTEIN NIFB-RELATED"/>
    <property type="match status" value="1"/>
</dbReference>
<dbReference type="CDD" id="cd01335">
    <property type="entry name" value="Radical_SAM"/>
    <property type="match status" value="1"/>
</dbReference>
<dbReference type="NCBIfam" id="TIGR04085">
    <property type="entry name" value="rSAM_more_4Fe4S"/>
    <property type="match status" value="1"/>
</dbReference>
<accession>A0A401UE99</accession>
<evidence type="ECO:0000256" key="3">
    <source>
        <dbReference type="ARBA" id="ARBA00022691"/>
    </source>
</evidence>
<dbReference type="InterPro" id="IPR013785">
    <property type="entry name" value="Aldolase_TIM"/>
</dbReference>
<keyword evidence="9" id="KW-1185">Reference proteome</keyword>
<evidence type="ECO:0000313" key="9">
    <source>
        <dbReference type="Proteomes" id="UP000288227"/>
    </source>
</evidence>
<dbReference type="UniPathway" id="UPA00782"/>
<reference evidence="8 9" key="1">
    <citation type="submission" date="2018-11" db="EMBL/GenBank/DDBJ databases">
        <title>Chryseotalea sanarue gen. nov., sp., nov., a member of the family Cytophagaceae, isolated from a brackish lake in Hamamatsu Japan.</title>
        <authorList>
            <person name="Maejima Y."/>
            <person name="Iino T."/>
            <person name="Muraguchi Y."/>
            <person name="Fukuda K."/>
            <person name="Ohkuma M."/>
            <person name="Moriuchi R."/>
            <person name="Dohra H."/>
            <person name="Kimbara K."/>
            <person name="Shintani M."/>
        </authorList>
    </citation>
    <scope>NUCLEOTIDE SEQUENCE [LARGE SCALE GENOMIC DNA]</scope>
    <source>
        <strain evidence="8 9">Ys</strain>
    </source>
</reference>
<dbReference type="InterPro" id="IPR007197">
    <property type="entry name" value="rSAM"/>
</dbReference>
<keyword evidence="4" id="KW-0479">Metal-binding</keyword>
<proteinExistence type="predicted"/>
<gene>
    <name evidence="8" type="ORF">SanaruYs_34780</name>
</gene>
<evidence type="ECO:0000256" key="2">
    <source>
        <dbReference type="ARBA" id="ARBA00022485"/>
    </source>
</evidence>
<dbReference type="RefSeq" id="WP_127123888.1">
    <property type="nucleotide sequence ID" value="NZ_BHXQ01000007.1"/>
</dbReference>
<dbReference type="EMBL" id="BHXQ01000007">
    <property type="protein sequence ID" value="GCC53235.1"/>
    <property type="molecule type" value="Genomic_DNA"/>
</dbReference>